<accession>A0AAD3XHT8</accession>
<proteinExistence type="predicted"/>
<evidence type="ECO:0000313" key="3">
    <source>
        <dbReference type="Proteomes" id="UP001279734"/>
    </source>
</evidence>
<dbReference type="AlphaFoldDB" id="A0AAD3XHT8"/>
<dbReference type="Proteomes" id="UP001279734">
    <property type="component" value="Unassembled WGS sequence"/>
</dbReference>
<dbReference type="EMBL" id="BSYO01000005">
    <property type="protein sequence ID" value="GMH05083.1"/>
    <property type="molecule type" value="Genomic_DNA"/>
</dbReference>
<comment type="caution">
    <text evidence="2">The sequence shown here is derived from an EMBL/GenBank/DDBJ whole genome shotgun (WGS) entry which is preliminary data.</text>
</comment>
<feature type="region of interest" description="Disordered" evidence="1">
    <location>
        <begin position="19"/>
        <end position="42"/>
    </location>
</feature>
<evidence type="ECO:0000256" key="1">
    <source>
        <dbReference type="SAM" id="MobiDB-lite"/>
    </source>
</evidence>
<name>A0AAD3XHT8_NEPGR</name>
<organism evidence="2 3">
    <name type="scientific">Nepenthes gracilis</name>
    <name type="common">Slender pitcher plant</name>
    <dbReference type="NCBI Taxonomy" id="150966"/>
    <lineage>
        <taxon>Eukaryota</taxon>
        <taxon>Viridiplantae</taxon>
        <taxon>Streptophyta</taxon>
        <taxon>Embryophyta</taxon>
        <taxon>Tracheophyta</taxon>
        <taxon>Spermatophyta</taxon>
        <taxon>Magnoliopsida</taxon>
        <taxon>eudicotyledons</taxon>
        <taxon>Gunneridae</taxon>
        <taxon>Pentapetalae</taxon>
        <taxon>Caryophyllales</taxon>
        <taxon>Nepenthaceae</taxon>
        <taxon>Nepenthes</taxon>
    </lineage>
</organism>
<keyword evidence="3" id="KW-1185">Reference proteome</keyword>
<protein>
    <submittedName>
        <fullName evidence="2">Uncharacterized protein</fullName>
    </submittedName>
</protein>
<evidence type="ECO:0000313" key="2">
    <source>
        <dbReference type="EMBL" id="GMH05083.1"/>
    </source>
</evidence>
<gene>
    <name evidence="2" type="ORF">Nepgr_006923</name>
</gene>
<reference evidence="2" key="1">
    <citation type="submission" date="2023-05" db="EMBL/GenBank/DDBJ databases">
        <title>Nepenthes gracilis genome sequencing.</title>
        <authorList>
            <person name="Fukushima K."/>
        </authorList>
    </citation>
    <scope>NUCLEOTIDE SEQUENCE</scope>
    <source>
        <strain evidence="2">SING2019-196</strain>
    </source>
</reference>
<feature type="region of interest" description="Disordered" evidence="1">
    <location>
        <begin position="85"/>
        <end position="109"/>
    </location>
</feature>
<sequence length="109" mass="11559">MSHKVTRISILFSSQLAIPNQTMEDRHSSGGNGDQSKTGGKSMHVLATSTTILKRGLGQNIRPSNHTGKGFLFFWVSQPGHPALSTAGHLEQGDKIGGIGDSATANSFR</sequence>